<keyword evidence="3" id="KW-0134">Cell wall</keyword>
<dbReference type="Gene3D" id="2.160.20.10">
    <property type="entry name" value="Single-stranded right-handed beta-helix, Pectin lyase-like"/>
    <property type="match status" value="2"/>
</dbReference>
<organism evidence="9 10">
    <name type="scientific">Rehmannia glutinosa</name>
    <name type="common">Chinese foxglove</name>
    <dbReference type="NCBI Taxonomy" id="99300"/>
    <lineage>
        <taxon>Eukaryota</taxon>
        <taxon>Viridiplantae</taxon>
        <taxon>Streptophyta</taxon>
        <taxon>Embryophyta</taxon>
        <taxon>Tracheophyta</taxon>
        <taxon>Spermatophyta</taxon>
        <taxon>Magnoliopsida</taxon>
        <taxon>eudicotyledons</taxon>
        <taxon>Gunneridae</taxon>
        <taxon>Pentapetalae</taxon>
        <taxon>asterids</taxon>
        <taxon>lamiids</taxon>
        <taxon>Lamiales</taxon>
        <taxon>Orobanchaceae</taxon>
        <taxon>Rehmannieae</taxon>
        <taxon>Rehmannia</taxon>
    </lineage>
</organism>
<proteinExistence type="inferred from homology"/>
<evidence type="ECO:0008006" key="11">
    <source>
        <dbReference type="Google" id="ProtNLM"/>
    </source>
</evidence>
<dbReference type="Pfam" id="PF00295">
    <property type="entry name" value="Glyco_hydro_28"/>
    <property type="match status" value="2"/>
</dbReference>
<keyword evidence="6 8" id="KW-0326">Glycosidase</keyword>
<evidence type="ECO:0000313" key="9">
    <source>
        <dbReference type="EMBL" id="KAK6161076.1"/>
    </source>
</evidence>
<dbReference type="Proteomes" id="UP001318860">
    <property type="component" value="Unassembled WGS sequence"/>
</dbReference>
<evidence type="ECO:0000313" key="10">
    <source>
        <dbReference type="Proteomes" id="UP001318860"/>
    </source>
</evidence>
<keyword evidence="7" id="KW-0961">Cell wall biogenesis/degradation</keyword>
<dbReference type="InterPro" id="IPR000743">
    <property type="entry name" value="Glyco_hydro_28"/>
</dbReference>
<evidence type="ECO:0000256" key="2">
    <source>
        <dbReference type="ARBA" id="ARBA00008834"/>
    </source>
</evidence>
<evidence type="ECO:0000256" key="7">
    <source>
        <dbReference type="ARBA" id="ARBA00023316"/>
    </source>
</evidence>
<keyword evidence="10" id="KW-1185">Reference proteome</keyword>
<accession>A0ABR0XPF2</accession>
<comment type="similarity">
    <text evidence="2 8">Belongs to the glycosyl hydrolase 28 family.</text>
</comment>
<dbReference type="InterPro" id="IPR012334">
    <property type="entry name" value="Pectin_lyas_fold"/>
</dbReference>
<keyword evidence="5 8" id="KW-0378">Hydrolase</keyword>
<evidence type="ECO:0000256" key="8">
    <source>
        <dbReference type="RuleBase" id="RU361169"/>
    </source>
</evidence>
<name>A0ABR0XPF2_REHGL</name>
<gene>
    <name evidence="9" type="ORF">DH2020_004457</name>
</gene>
<keyword evidence="4" id="KW-0964">Secreted</keyword>
<comment type="caution">
    <text evidence="9">The sequence shown here is derived from an EMBL/GenBank/DDBJ whole genome shotgun (WGS) entry which is preliminary data.</text>
</comment>
<reference evidence="9 10" key="1">
    <citation type="journal article" date="2021" name="Comput. Struct. Biotechnol. J.">
        <title>De novo genome assembly of the potent medicinal plant Rehmannia glutinosa using nanopore technology.</title>
        <authorList>
            <person name="Ma L."/>
            <person name="Dong C."/>
            <person name="Song C."/>
            <person name="Wang X."/>
            <person name="Zheng X."/>
            <person name="Niu Y."/>
            <person name="Chen S."/>
            <person name="Feng W."/>
        </authorList>
    </citation>
    <scope>NUCLEOTIDE SEQUENCE [LARGE SCALE GENOMIC DNA]</scope>
    <source>
        <strain evidence="9">DH-2019</strain>
    </source>
</reference>
<dbReference type="EMBL" id="JABTTQ020000003">
    <property type="protein sequence ID" value="KAK6161076.1"/>
    <property type="molecule type" value="Genomic_DNA"/>
</dbReference>
<dbReference type="InterPro" id="IPR011050">
    <property type="entry name" value="Pectin_lyase_fold/virulence"/>
</dbReference>
<dbReference type="PANTHER" id="PTHR31375">
    <property type="match status" value="1"/>
</dbReference>
<evidence type="ECO:0000256" key="4">
    <source>
        <dbReference type="ARBA" id="ARBA00022525"/>
    </source>
</evidence>
<evidence type="ECO:0000256" key="5">
    <source>
        <dbReference type="ARBA" id="ARBA00022801"/>
    </source>
</evidence>
<evidence type="ECO:0000256" key="1">
    <source>
        <dbReference type="ARBA" id="ARBA00004191"/>
    </source>
</evidence>
<evidence type="ECO:0000256" key="6">
    <source>
        <dbReference type="ARBA" id="ARBA00023295"/>
    </source>
</evidence>
<comment type="subcellular location">
    <subcellularLocation>
        <location evidence="1">Secreted</location>
        <location evidence="1">Cell wall</location>
    </subcellularLocation>
</comment>
<protein>
    <recommendedName>
        <fullName evidence="11">Polygalacturonase-like protein</fullName>
    </recommendedName>
</protein>
<sequence>MAPQENLSKIAKEGFAIIDEFYSRSRRQESQIREYPVQKSYPIWRSFATPKTIDSNQAAKRYGGVLYRKHGCHSAKSKDDEQSQHIRRSHFVFSSSRLQRGKRPTSWSSKPGRRSRACKNAFNVLNYGAKPGSQQESTQAFSKAWQEACGFIGNGRVRVVIPPGIYKLSELIFQGPCKSPTPITILLQGTLQAVSDISAYPNQAWISFDEINGLILTGGGTIDGQGQALWEYNDCKTNPDCTHLPAAIHMSKVQNAKIKSINMINSMGFHMHITQSYLAMIVSPSDKDPLMSPSTRSPAARVTVLGTTNGLRIKTYPASGPSRASGMLFKDIIMDNVKNPIIINQNYGSDSTQPSQVRISDVVYQNIRGTTISPLAVSLNCSSLVPCQNVHFQNINLQHIANQKLTSTCANAKVGYFGVQNPPPC</sequence>
<dbReference type="SUPFAM" id="SSF51126">
    <property type="entry name" value="Pectin lyase-like"/>
    <property type="match status" value="1"/>
</dbReference>
<evidence type="ECO:0000256" key="3">
    <source>
        <dbReference type="ARBA" id="ARBA00022512"/>
    </source>
</evidence>